<sequence>MMSLTNPPSVASGPGSVRTGTLKRSVQAAFEANALVRNCRSLFAPLASQFLPFFAACLTRVECQCVVPEGNPRVKRQTSGATSERA</sequence>
<evidence type="ECO:0000313" key="1">
    <source>
        <dbReference type="EMBL" id="KAK1468455.1"/>
    </source>
</evidence>
<gene>
    <name evidence="1" type="ORF">CMEL01_00222</name>
</gene>
<reference evidence="1 2" key="1">
    <citation type="submission" date="2016-10" db="EMBL/GenBank/DDBJ databases">
        <title>The genome sequence of Colletotrichum fioriniae PJ7.</title>
        <authorList>
            <person name="Baroncelli R."/>
        </authorList>
    </citation>
    <scope>NUCLEOTIDE SEQUENCE [LARGE SCALE GENOMIC DNA]</scope>
    <source>
        <strain evidence="1">Col 31</strain>
    </source>
</reference>
<protein>
    <submittedName>
        <fullName evidence="1">Uncharacterized protein</fullName>
    </submittedName>
</protein>
<accession>A0AAI9V349</accession>
<comment type="caution">
    <text evidence="1">The sequence shown here is derived from an EMBL/GenBank/DDBJ whole genome shotgun (WGS) entry which is preliminary data.</text>
</comment>
<dbReference type="Proteomes" id="UP001239795">
    <property type="component" value="Unassembled WGS sequence"/>
</dbReference>
<dbReference type="AlphaFoldDB" id="A0AAI9V349"/>
<dbReference type="EMBL" id="MLGG01000001">
    <property type="protein sequence ID" value="KAK1468455.1"/>
    <property type="molecule type" value="Genomic_DNA"/>
</dbReference>
<keyword evidence="2" id="KW-1185">Reference proteome</keyword>
<name>A0AAI9V349_9PEZI</name>
<proteinExistence type="predicted"/>
<evidence type="ECO:0000313" key="2">
    <source>
        <dbReference type="Proteomes" id="UP001239795"/>
    </source>
</evidence>
<organism evidence="1 2">
    <name type="scientific">Colletotrichum melonis</name>
    <dbReference type="NCBI Taxonomy" id="1209925"/>
    <lineage>
        <taxon>Eukaryota</taxon>
        <taxon>Fungi</taxon>
        <taxon>Dikarya</taxon>
        <taxon>Ascomycota</taxon>
        <taxon>Pezizomycotina</taxon>
        <taxon>Sordariomycetes</taxon>
        <taxon>Hypocreomycetidae</taxon>
        <taxon>Glomerellales</taxon>
        <taxon>Glomerellaceae</taxon>
        <taxon>Colletotrichum</taxon>
        <taxon>Colletotrichum acutatum species complex</taxon>
    </lineage>
</organism>